<keyword evidence="2 4" id="KW-0378">Hydrolase</keyword>
<evidence type="ECO:0000256" key="1">
    <source>
        <dbReference type="ARBA" id="ARBA00005622"/>
    </source>
</evidence>
<comment type="similarity">
    <text evidence="1">Belongs to the esterase D family.</text>
</comment>
<reference evidence="4 5" key="1">
    <citation type="submission" date="2019-06" db="EMBL/GenBank/DDBJ databases">
        <authorList>
            <person name="Lee I."/>
            <person name="Jang G.I."/>
            <person name="Hwang C.Y."/>
        </authorList>
    </citation>
    <scope>NUCLEOTIDE SEQUENCE [LARGE SCALE GENOMIC DNA]</scope>
    <source>
        <strain evidence="4 5">PAMC 28131</strain>
    </source>
</reference>
<name>A0A501XIL9_9SPHN</name>
<feature type="chain" id="PRO_5021365347" evidence="3">
    <location>
        <begin position="21"/>
        <end position="295"/>
    </location>
</feature>
<feature type="signal peptide" evidence="3">
    <location>
        <begin position="1"/>
        <end position="20"/>
    </location>
</feature>
<comment type="caution">
    <text evidence="4">The sequence shown here is derived from an EMBL/GenBank/DDBJ whole genome shotgun (WGS) entry which is preliminary data.</text>
</comment>
<dbReference type="PANTHER" id="PTHR40841">
    <property type="entry name" value="SIDEROPHORE TRIACETYLFUSARININE C ESTERASE"/>
    <property type="match status" value="1"/>
</dbReference>
<evidence type="ECO:0000256" key="3">
    <source>
        <dbReference type="SAM" id="SignalP"/>
    </source>
</evidence>
<dbReference type="RefSeq" id="WP_140928427.1">
    <property type="nucleotide sequence ID" value="NZ_VFSU01000026.1"/>
</dbReference>
<dbReference type="SUPFAM" id="SSF53474">
    <property type="entry name" value="alpha/beta-Hydrolases"/>
    <property type="match status" value="1"/>
</dbReference>
<keyword evidence="3" id="KW-0732">Signal</keyword>
<proteinExistence type="inferred from homology"/>
<dbReference type="PANTHER" id="PTHR40841:SF2">
    <property type="entry name" value="SIDEROPHORE-DEGRADING ESTERASE (EUROFUNG)"/>
    <property type="match status" value="1"/>
</dbReference>
<evidence type="ECO:0000313" key="4">
    <source>
        <dbReference type="EMBL" id="TPE60491.1"/>
    </source>
</evidence>
<dbReference type="InterPro" id="IPR000801">
    <property type="entry name" value="Esterase-like"/>
</dbReference>
<keyword evidence="5" id="KW-1185">Reference proteome</keyword>
<dbReference type="InterPro" id="IPR029058">
    <property type="entry name" value="AB_hydrolase_fold"/>
</dbReference>
<organism evidence="4 5">
    <name type="scientific">Sandaracinobacter neustonicus</name>
    <dbReference type="NCBI Taxonomy" id="1715348"/>
    <lineage>
        <taxon>Bacteria</taxon>
        <taxon>Pseudomonadati</taxon>
        <taxon>Pseudomonadota</taxon>
        <taxon>Alphaproteobacteria</taxon>
        <taxon>Sphingomonadales</taxon>
        <taxon>Sphingosinicellaceae</taxon>
        <taxon>Sandaracinobacter</taxon>
    </lineage>
</organism>
<dbReference type="AlphaFoldDB" id="A0A501XIL9"/>
<dbReference type="GO" id="GO:0016788">
    <property type="term" value="F:hydrolase activity, acting on ester bonds"/>
    <property type="evidence" value="ECO:0007669"/>
    <property type="project" value="TreeGrafter"/>
</dbReference>
<evidence type="ECO:0000256" key="2">
    <source>
        <dbReference type="ARBA" id="ARBA00022801"/>
    </source>
</evidence>
<evidence type="ECO:0000313" key="5">
    <source>
        <dbReference type="Proteomes" id="UP000319897"/>
    </source>
</evidence>
<dbReference type="OrthoDB" id="5523653at2"/>
<gene>
    <name evidence="4" type="ORF">FJQ54_10830</name>
</gene>
<sequence length="295" mass="32258">MRRRELLWGMALGLQAPALAAAAPLPLRRRISLVHNDLNYTAFIDIPAGEAPIQGWPLILVLDGNAYFETMVSAVRTQAFVPAWTSMPEAVVVGIDQAGGGLFGSARTFDYTPAPLKSPDAAKPTGGGADAFHAFLMRELLPQVSTDVRIDPARRMLFGHSLGGLFVLHTLFRHPESFFGYGASSPSIWWADRAILEERQQFLRSPPTAAKRLLISVGEWEARLSPDAKAAPGQEERQKMLQDGAMVGNAKEMADILGEVTNLKVRYDFHAKADHLSVPFAAIPLAARFIFADQQ</sequence>
<dbReference type="EMBL" id="VFSU01000026">
    <property type="protein sequence ID" value="TPE60491.1"/>
    <property type="molecule type" value="Genomic_DNA"/>
</dbReference>
<dbReference type="Gene3D" id="3.40.50.1820">
    <property type="entry name" value="alpha/beta hydrolase"/>
    <property type="match status" value="1"/>
</dbReference>
<dbReference type="Proteomes" id="UP000319897">
    <property type="component" value="Unassembled WGS sequence"/>
</dbReference>
<dbReference type="Pfam" id="PF00756">
    <property type="entry name" value="Esterase"/>
    <property type="match status" value="1"/>
</dbReference>
<protein>
    <submittedName>
        <fullName evidence="4">Alpha/beta hydrolase</fullName>
    </submittedName>
</protein>
<accession>A0A501XIL9</accession>
<dbReference type="InterPro" id="IPR052558">
    <property type="entry name" value="Siderophore_Hydrolase_D"/>
</dbReference>